<evidence type="ECO:0000313" key="2">
    <source>
        <dbReference type="EMBL" id="TXS94069.1"/>
    </source>
</evidence>
<gene>
    <name evidence="2" type="ORF">FV139_10700</name>
</gene>
<keyword evidence="2" id="KW-0489">Methyltransferase</keyword>
<dbReference type="Proteomes" id="UP000321039">
    <property type="component" value="Unassembled WGS sequence"/>
</dbReference>
<dbReference type="EMBL" id="VRZA01000003">
    <property type="protein sequence ID" value="TXS94069.1"/>
    <property type="molecule type" value="Genomic_DNA"/>
</dbReference>
<sequence>MALRLPRSAGLATPFSALALAALLNAAPALAVDSEALQAAVSARSDEDKQRDSARHPLQTLTFFRVEPGMTVAEALPGGGWYTRILVPYLGSEGTLYGLNYVDRMWPMFGYGDDWVKARKASTRDFAGQAKGYGAEGITARGFTFGTVPPEAQGQVDRVLMIRALHNLFRFEDSAGTLSQALSATRALLKPDGLVGVVQHRAPESASDASTNGSRGYLKQSQVIAVFEAAGFTLVDQSEINANPRDEIGETEIVWRLPPSYSGTRDDPDKKAAVDAIGESDRMTLLFRKTGDPQ</sequence>
<dbReference type="InterPro" id="IPR016980">
    <property type="entry name" value="S-AdoMet-dep_MeTrfase_Alr7345"/>
</dbReference>
<accession>A0A5C9A1Y1</accession>
<keyword evidence="3" id="KW-1185">Reference proteome</keyword>
<feature type="chain" id="PRO_5023144246" evidence="1">
    <location>
        <begin position="32"/>
        <end position="294"/>
    </location>
</feature>
<name>A0A5C9A1Y1_9GAMM</name>
<evidence type="ECO:0000256" key="1">
    <source>
        <dbReference type="SAM" id="SignalP"/>
    </source>
</evidence>
<dbReference type="RefSeq" id="WP_148068411.1">
    <property type="nucleotide sequence ID" value="NZ_VRZA01000003.1"/>
</dbReference>
<keyword evidence="2" id="KW-0808">Transferase</keyword>
<keyword evidence="1" id="KW-0732">Signal</keyword>
<evidence type="ECO:0000313" key="3">
    <source>
        <dbReference type="Proteomes" id="UP000321039"/>
    </source>
</evidence>
<dbReference type="AlphaFoldDB" id="A0A5C9A1Y1"/>
<feature type="signal peptide" evidence="1">
    <location>
        <begin position="1"/>
        <end position="31"/>
    </location>
</feature>
<dbReference type="GO" id="GO:0032259">
    <property type="term" value="P:methylation"/>
    <property type="evidence" value="ECO:0007669"/>
    <property type="project" value="UniProtKB-KW"/>
</dbReference>
<dbReference type="GO" id="GO:0008168">
    <property type="term" value="F:methyltransferase activity"/>
    <property type="evidence" value="ECO:0007669"/>
    <property type="project" value="UniProtKB-KW"/>
</dbReference>
<organism evidence="2 3">
    <name type="scientific">Parahaliea maris</name>
    <dbReference type="NCBI Taxonomy" id="2716870"/>
    <lineage>
        <taxon>Bacteria</taxon>
        <taxon>Pseudomonadati</taxon>
        <taxon>Pseudomonadota</taxon>
        <taxon>Gammaproteobacteria</taxon>
        <taxon>Cellvibrionales</taxon>
        <taxon>Halieaceae</taxon>
        <taxon>Parahaliea</taxon>
    </lineage>
</organism>
<dbReference type="InterPro" id="IPR029063">
    <property type="entry name" value="SAM-dependent_MTases_sf"/>
</dbReference>
<proteinExistence type="predicted"/>
<dbReference type="PIRSF" id="PIRSF031679">
    <property type="entry name" value="Mtase_Alr7345_prd"/>
    <property type="match status" value="1"/>
</dbReference>
<dbReference type="Gene3D" id="3.40.50.150">
    <property type="entry name" value="Vaccinia Virus protein VP39"/>
    <property type="match status" value="1"/>
</dbReference>
<comment type="caution">
    <text evidence="2">The sequence shown here is derived from an EMBL/GenBank/DDBJ whole genome shotgun (WGS) entry which is preliminary data.</text>
</comment>
<reference evidence="2 3" key="1">
    <citation type="submission" date="2019-08" db="EMBL/GenBank/DDBJ databases">
        <title>Parahaliea maris sp. nov., isolated from the surface seawater.</title>
        <authorList>
            <person name="Liu Y."/>
        </authorList>
    </citation>
    <scope>NUCLEOTIDE SEQUENCE [LARGE SCALE GENOMIC DNA]</scope>
    <source>
        <strain evidence="2 3">HSLHS9</strain>
    </source>
</reference>
<dbReference type="SUPFAM" id="SSF53335">
    <property type="entry name" value="S-adenosyl-L-methionine-dependent methyltransferases"/>
    <property type="match status" value="1"/>
</dbReference>
<protein>
    <submittedName>
        <fullName evidence="2">Class I SAM-dependent methyltransferase</fullName>
    </submittedName>
</protein>